<reference evidence="5 6" key="1">
    <citation type="submission" date="2016-12" db="EMBL/GenBank/DDBJ databases">
        <title>Trade-off between light-utilization and light-protection in marine flavobacteria.</title>
        <authorList>
            <person name="Kumagai Y."/>
            <person name="Yoshizawa S."/>
            <person name="Kogure K."/>
            <person name="Iwasaki W."/>
        </authorList>
    </citation>
    <scope>NUCLEOTIDE SEQUENCE [LARGE SCALE GENOMIC DNA]</scope>
    <source>
        <strain evidence="5 6">ATCC 43844</strain>
    </source>
</reference>
<dbReference type="InterPro" id="IPR050216">
    <property type="entry name" value="LRR_domain-containing"/>
</dbReference>
<dbReference type="OrthoDB" id="627712at2"/>
<comment type="caution">
    <text evidence="5">The sequence shown here is derived from an EMBL/GenBank/DDBJ whole genome shotgun (WGS) entry which is preliminary data.</text>
</comment>
<dbReference type="InterPro" id="IPR055414">
    <property type="entry name" value="LRR_R13L4/SHOC2-like"/>
</dbReference>
<evidence type="ECO:0000256" key="3">
    <source>
        <dbReference type="SAM" id="Phobius"/>
    </source>
</evidence>
<gene>
    <name evidence="5" type="ORF">BTO16_00300</name>
</gene>
<dbReference type="InterPro" id="IPR001611">
    <property type="entry name" value="Leu-rich_rpt"/>
</dbReference>
<dbReference type="AlphaFoldDB" id="A0A2S7WUW2"/>
<dbReference type="PANTHER" id="PTHR48051:SF1">
    <property type="entry name" value="RAS SUPPRESSOR PROTEIN 1"/>
    <property type="match status" value="1"/>
</dbReference>
<dbReference type="InterPro" id="IPR032675">
    <property type="entry name" value="LRR_dom_sf"/>
</dbReference>
<dbReference type="RefSeq" id="WP_105019700.1">
    <property type="nucleotide sequence ID" value="NZ_MSCM01000001.1"/>
</dbReference>
<evidence type="ECO:0000313" key="5">
    <source>
        <dbReference type="EMBL" id="PQJ81121.1"/>
    </source>
</evidence>
<dbReference type="PROSITE" id="PS51450">
    <property type="entry name" value="LRR"/>
    <property type="match status" value="1"/>
</dbReference>
<keyword evidence="3" id="KW-0472">Membrane</keyword>
<sequence>MKRIVATPLKVCGFLTIVIGLSIAVLPLGYLILLGLCIAGIGLLLYLIDFLLKISITNKRVFKISQISITVIYVLFLCWSYLKWQEHNQIIFPKGFNGEAGIIFGIDAYPKLPETIFWTKKINIPENGILITSTKIEEIPNRIQLYTENGRVTDIDKINWNPNFEYDCIINENVIKAWLFTTQKSKENTAKTKITALCNDIELNNINSSYKRKNPIIWSDIKGKYLWLQSKGLTSLPDGLDTLNIYKAILTGNDLTEIPKQVFEISTLQDLIMAANPISEFPCALNKLKRLKSLSFAATRIKEINCDLSEYGNLEYFDISRNKLTQLPDEIKNIPNLKWLSLDGNSFTNLSFVDKRLEKLETLDLYSNKIHKLGIETHYLSNIKVLLIFDNQIESIPENIGDMVQLEKLEIWDNPIKSISSNIRKLTNLKSLKIDDDFLTKKDKENLKNWLPNCSIKYQTRSDK</sequence>
<keyword evidence="3" id="KW-1133">Transmembrane helix</keyword>
<dbReference type="Gene3D" id="3.80.10.10">
    <property type="entry name" value="Ribonuclease Inhibitor"/>
    <property type="match status" value="1"/>
</dbReference>
<keyword evidence="2" id="KW-0677">Repeat</keyword>
<dbReference type="EMBL" id="MSCM01000001">
    <property type="protein sequence ID" value="PQJ81121.1"/>
    <property type="molecule type" value="Genomic_DNA"/>
</dbReference>
<dbReference type="Proteomes" id="UP000239068">
    <property type="component" value="Unassembled WGS sequence"/>
</dbReference>
<dbReference type="InterPro" id="IPR003591">
    <property type="entry name" value="Leu-rich_rpt_typical-subtyp"/>
</dbReference>
<protein>
    <recommendedName>
        <fullName evidence="4">Disease resistance R13L4/SHOC-2-like LRR domain-containing protein</fullName>
    </recommendedName>
</protein>
<evidence type="ECO:0000313" key="6">
    <source>
        <dbReference type="Proteomes" id="UP000239068"/>
    </source>
</evidence>
<feature type="transmembrane region" description="Helical" evidence="3">
    <location>
        <begin position="32"/>
        <end position="52"/>
    </location>
</feature>
<evidence type="ECO:0000259" key="4">
    <source>
        <dbReference type="Pfam" id="PF23598"/>
    </source>
</evidence>
<dbReference type="Pfam" id="PF23598">
    <property type="entry name" value="LRR_14"/>
    <property type="match status" value="1"/>
</dbReference>
<feature type="domain" description="Disease resistance R13L4/SHOC-2-like LRR" evidence="4">
    <location>
        <begin position="329"/>
        <end position="448"/>
    </location>
</feature>
<dbReference type="SUPFAM" id="SSF52058">
    <property type="entry name" value="L domain-like"/>
    <property type="match status" value="1"/>
</dbReference>
<evidence type="ECO:0000256" key="2">
    <source>
        <dbReference type="ARBA" id="ARBA00022737"/>
    </source>
</evidence>
<feature type="transmembrane region" description="Helical" evidence="3">
    <location>
        <begin position="7"/>
        <end position="26"/>
    </location>
</feature>
<keyword evidence="1" id="KW-0433">Leucine-rich repeat</keyword>
<proteinExistence type="predicted"/>
<accession>A0A2S7WUW2</accession>
<dbReference type="SMART" id="SM00369">
    <property type="entry name" value="LRR_TYP"/>
    <property type="match status" value="4"/>
</dbReference>
<feature type="transmembrane region" description="Helical" evidence="3">
    <location>
        <begin position="64"/>
        <end position="82"/>
    </location>
</feature>
<name>A0A2S7WUW2_9FLAO</name>
<dbReference type="PANTHER" id="PTHR48051">
    <property type="match status" value="1"/>
</dbReference>
<keyword evidence="6" id="KW-1185">Reference proteome</keyword>
<dbReference type="SMART" id="SM00365">
    <property type="entry name" value="LRR_SD22"/>
    <property type="match status" value="4"/>
</dbReference>
<organism evidence="5 6">
    <name type="scientific">Polaribacter glomeratus</name>
    <dbReference type="NCBI Taxonomy" id="102"/>
    <lineage>
        <taxon>Bacteria</taxon>
        <taxon>Pseudomonadati</taxon>
        <taxon>Bacteroidota</taxon>
        <taxon>Flavobacteriia</taxon>
        <taxon>Flavobacteriales</taxon>
        <taxon>Flavobacteriaceae</taxon>
    </lineage>
</organism>
<keyword evidence="3" id="KW-0812">Transmembrane</keyword>
<dbReference type="GO" id="GO:0005737">
    <property type="term" value="C:cytoplasm"/>
    <property type="evidence" value="ECO:0007669"/>
    <property type="project" value="TreeGrafter"/>
</dbReference>
<evidence type="ECO:0000256" key="1">
    <source>
        <dbReference type="ARBA" id="ARBA00022614"/>
    </source>
</evidence>